<dbReference type="GO" id="GO:0006281">
    <property type="term" value="P:DNA repair"/>
    <property type="evidence" value="ECO:0007669"/>
    <property type="project" value="InterPro"/>
</dbReference>
<protein>
    <submittedName>
        <fullName evidence="4">DinP DNA polymerase involved in DNA repair</fullName>
    </submittedName>
</protein>
<dbReference type="PATRIC" id="fig|740709.3.peg.2601"/>
<dbReference type="InterPro" id="IPR001126">
    <property type="entry name" value="UmuC"/>
</dbReference>
<name>K2J8E6_9GAMM</name>
<evidence type="ECO:0000313" key="4">
    <source>
        <dbReference type="EMBL" id="EKE79401.1"/>
    </source>
</evidence>
<dbReference type="CDD" id="cd03468">
    <property type="entry name" value="PolY_like"/>
    <property type="match status" value="1"/>
</dbReference>
<accession>K2J8E6</accession>
<gene>
    <name evidence="4" type="ORF">A10D4_12909</name>
</gene>
<dbReference type="InterPro" id="IPR050356">
    <property type="entry name" value="SulA_CellDiv_inhibitor"/>
</dbReference>
<dbReference type="InterPro" id="IPR043128">
    <property type="entry name" value="Rev_trsase/Diguanyl_cyclase"/>
</dbReference>
<dbReference type="PANTHER" id="PTHR35369:SF2">
    <property type="entry name" value="BLR3025 PROTEIN"/>
    <property type="match status" value="1"/>
</dbReference>
<proteinExistence type="inferred from homology"/>
<evidence type="ECO:0000259" key="3">
    <source>
        <dbReference type="Pfam" id="PF00817"/>
    </source>
</evidence>
<organism evidence="4 5">
    <name type="scientific">Idiomarina xiamenensis 10-D-4</name>
    <dbReference type="NCBI Taxonomy" id="740709"/>
    <lineage>
        <taxon>Bacteria</taxon>
        <taxon>Pseudomonadati</taxon>
        <taxon>Pseudomonadota</taxon>
        <taxon>Gammaproteobacteria</taxon>
        <taxon>Alteromonadales</taxon>
        <taxon>Idiomarinaceae</taxon>
        <taxon>Idiomarina</taxon>
    </lineage>
</organism>
<dbReference type="PANTHER" id="PTHR35369">
    <property type="entry name" value="BLR3025 PROTEIN-RELATED"/>
    <property type="match status" value="1"/>
</dbReference>
<dbReference type="SUPFAM" id="SSF56672">
    <property type="entry name" value="DNA/RNA polymerases"/>
    <property type="match status" value="1"/>
</dbReference>
<dbReference type="EMBL" id="AMRG01000024">
    <property type="protein sequence ID" value="EKE79401.1"/>
    <property type="molecule type" value="Genomic_DNA"/>
</dbReference>
<comment type="caution">
    <text evidence="4">The sequence shown here is derived from an EMBL/GenBank/DDBJ whole genome shotgun (WGS) entry which is preliminary data.</text>
</comment>
<sequence length="469" mass="53385">MRWLYLHFPRLLLDSWLSFYPDWQQRPLALFSTATTQQHLLQLNDCAQQQGLQVGMPVTTATALLPSLTLKAYCPTRQRRALLRAAGLLYQDSAQIALQGDSGLLLESASMWRLYQGLAGYHQQLQQRLQQHQLTTSISSGKSPLMAKLLAQSEQGAVSSDAAELWQRLLALPLSCSGLSEVQQQQLHSVGVQRIEQLLQLDRRDLGQRLGQDVANYVADLHGQRPTVQDYFRPPAEFYQRLDLLSEAASWTQLQFPLKRLLAELSAFLYQRQAATTVLQLQVYHRQQAPSRFSVRFVQPLWRAEDFLQLCQLQLNRQPLTAPALELSLTVQQLQDVQSQAVSLSRSDTAQRAPLAHTLSRLQARLGEQALWSPVAANDHQPEACALRGQAGAVTCVNSAPLRPFWLLPQATAIDIADYQVQWGPERIETHWWSAQPVQRDYVIALDAQQRQAWLYRQQQQWYLHGWFS</sequence>
<dbReference type="InterPro" id="IPR043502">
    <property type="entry name" value="DNA/RNA_pol_sf"/>
</dbReference>
<evidence type="ECO:0000256" key="1">
    <source>
        <dbReference type="ARBA" id="ARBA00010945"/>
    </source>
</evidence>
<dbReference type="Pfam" id="PF00817">
    <property type="entry name" value="IMS"/>
    <property type="match status" value="1"/>
</dbReference>
<dbReference type="OrthoDB" id="5298951at2"/>
<feature type="domain" description="UmuC" evidence="3">
    <location>
        <begin position="21"/>
        <end position="151"/>
    </location>
</feature>
<dbReference type="Gene3D" id="3.30.70.270">
    <property type="match status" value="1"/>
</dbReference>
<reference evidence="4 5" key="1">
    <citation type="journal article" date="2012" name="J. Bacteriol.">
        <title>Genome Sequence of Idiomarina xiamenensis Type Strain 10-D-4.</title>
        <authorList>
            <person name="Lai Q."/>
            <person name="Wang L."/>
            <person name="Wang W."/>
            <person name="Shao Z."/>
        </authorList>
    </citation>
    <scope>NUCLEOTIDE SEQUENCE [LARGE SCALE GENOMIC DNA]</scope>
    <source>
        <strain evidence="4 5">10-D-4</strain>
    </source>
</reference>
<keyword evidence="5" id="KW-1185">Reference proteome</keyword>
<comment type="similarity">
    <text evidence="1">Belongs to the DNA polymerase type-Y family.</text>
</comment>
<dbReference type="RefSeq" id="WP_008490012.1">
    <property type="nucleotide sequence ID" value="NZ_AMRG01000024.1"/>
</dbReference>
<evidence type="ECO:0000313" key="5">
    <source>
        <dbReference type="Proteomes" id="UP000014115"/>
    </source>
</evidence>
<keyword evidence="2" id="KW-0227">DNA damage</keyword>
<dbReference type="STRING" id="740709.A10D4_12909"/>
<dbReference type="Gene3D" id="3.40.1170.60">
    <property type="match status" value="1"/>
</dbReference>
<evidence type="ECO:0000256" key="2">
    <source>
        <dbReference type="ARBA" id="ARBA00022763"/>
    </source>
</evidence>
<dbReference type="eggNOG" id="COG0389">
    <property type="taxonomic scope" value="Bacteria"/>
</dbReference>
<dbReference type="Proteomes" id="UP000014115">
    <property type="component" value="Unassembled WGS sequence"/>
</dbReference>
<dbReference type="AlphaFoldDB" id="K2J8E6"/>